<evidence type="ECO:0000313" key="2">
    <source>
        <dbReference type="Proteomes" id="UP001357452"/>
    </source>
</evidence>
<reference evidence="1 2" key="1">
    <citation type="submission" date="2024-01" db="EMBL/GenBank/DDBJ databases">
        <title>Niabella digestum sp. nov., isolated from waste digestion system.</title>
        <authorList>
            <person name="Zhang L."/>
        </authorList>
    </citation>
    <scope>NUCLEOTIDE SEQUENCE [LARGE SCALE GENOMIC DNA]</scope>
    <source>
        <strain evidence="1 2">A18</strain>
    </source>
</reference>
<dbReference type="PROSITE" id="PS51257">
    <property type="entry name" value="PROKAR_LIPOPROTEIN"/>
    <property type="match status" value="1"/>
</dbReference>
<dbReference type="RefSeq" id="WP_330974770.1">
    <property type="nucleotide sequence ID" value="NZ_JAZGLY010000004.1"/>
</dbReference>
<comment type="caution">
    <text evidence="1">The sequence shown here is derived from an EMBL/GenBank/DDBJ whole genome shotgun (WGS) entry which is preliminary data.</text>
</comment>
<name>A0ABU7RHA7_9BACT</name>
<evidence type="ECO:0000313" key="1">
    <source>
        <dbReference type="EMBL" id="MEE6187362.1"/>
    </source>
</evidence>
<dbReference type="EMBL" id="JAZGLY010000004">
    <property type="protein sequence ID" value="MEE6187362.1"/>
    <property type="molecule type" value="Genomic_DNA"/>
</dbReference>
<gene>
    <name evidence="1" type="ORF">V2H41_08760</name>
</gene>
<organism evidence="1 2">
    <name type="scientific">Niabella digestorum</name>
    <dbReference type="NCBI Taxonomy" id="3117701"/>
    <lineage>
        <taxon>Bacteria</taxon>
        <taxon>Pseudomonadati</taxon>
        <taxon>Bacteroidota</taxon>
        <taxon>Chitinophagia</taxon>
        <taxon>Chitinophagales</taxon>
        <taxon>Chitinophagaceae</taxon>
        <taxon>Niabella</taxon>
    </lineage>
</organism>
<keyword evidence="2" id="KW-1185">Reference proteome</keyword>
<protein>
    <recommendedName>
        <fullName evidence="3">DUF1735 domain-containing protein</fullName>
    </recommendedName>
</protein>
<dbReference type="Proteomes" id="UP001357452">
    <property type="component" value="Unassembled WGS sequence"/>
</dbReference>
<sequence length="358" mass="38814">MKKILLLAAIAATVIACKKSDTPIMPGANDKASARMMDEFFKKYAPKEEAFVLDAAAGGTITLSSGTTITFPAGVFRTKGGAPVTGNVNISARDILKASDMILANRPTLTSSGEMLESFGEIIVRARQNGEDLVLDAVKPPSVVVPIGLANANGEQPQRMEVPMWEGDTVITYTVSGHNHENQLVTGTTQVSVNRGIVWDQIPGVGFASATSTIFPLDRLGTWLNCDALYVDPRPKTTVLGYFGDKFNWETGNNYTSNDPTLLFFKTKNTNTLIKLYNVILYPAPGKEGLLSYQNSIPVGQEGTFLAMSAKDGKFYAEMRDVTIPTPESGKNYVAYTFNLTEVSESQLLNLIDQMSTK</sequence>
<evidence type="ECO:0008006" key="3">
    <source>
        <dbReference type="Google" id="ProtNLM"/>
    </source>
</evidence>
<accession>A0ABU7RHA7</accession>
<proteinExistence type="predicted"/>